<dbReference type="InterPro" id="IPR041698">
    <property type="entry name" value="Methyltransf_25"/>
</dbReference>
<gene>
    <name evidence="2" type="ORF">OB919_01235</name>
</gene>
<protein>
    <submittedName>
        <fullName evidence="2">Class I SAM-dependent methyltransferase</fullName>
    </submittedName>
</protein>
<dbReference type="CDD" id="cd02440">
    <property type="entry name" value="AdoMet_MTases"/>
    <property type="match status" value="1"/>
</dbReference>
<evidence type="ECO:0000259" key="1">
    <source>
        <dbReference type="Pfam" id="PF13649"/>
    </source>
</evidence>
<dbReference type="GO" id="GO:0008168">
    <property type="term" value="F:methyltransferase activity"/>
    <property type="evidence" value="ECO:0007669"/>
    <property type="project" value="UniProtKB-KW"/>
</dbReference>
<sequence>MSPSAVQNEWAGRSGHYSPEFYAEYGPDTGTEAILEVLEKSVDTDASILELGCGGGRHLAHLHDHGYENLYGIDINEDAGEVIERKYPALEVDGTFYFDAIEDVVPTFETDAFDVVFSVETLQHIHPDNAWVFEDIARVTDDRLLTMENEPDGDELLTVTNVDDFPLYFRNWERIFGDLGWRQVHSSEGNIDTFRVFEKRAASSA</sequence>
<dbReference type="Gene3D" id="3.40.50.150">
    <property type="entry name" value="Vaccinia Virus protein VP39"/>
    <property type="match status" value="1"/>
</dbReference>
<dbReference type="Proteomes" id="UP001321047">
    <property type="component" value="Unassembled WGS sequence"/>
</dbReference>
<evidence type="ECO:0000313" key="2">
    <source>
        <dbReference type="EMBL" id="MCU4750615.1"/>
    </source>
</evidence>
<dbReference type="SUPFAM" id="SSF53335">
    <property type="entry name" value="S-adenosyl-L-methionine-dependent methyltransferases"/>
    <property type="match status" value="1"/>
</dbReference>
<organism evidence="2 3">
    <name type="scientific">Natronosalvus hydrolyticus</name>
    <dbReference type="NCBI Taxonomy" id="2979988"/>
    <lineage>
        <taxon>Archaea</taxon>
        <taxon>Methanobacteriati</taxon>
        <taxon>Methanobacteriota</taxon>
        <taxon>Stenosarchaea group</taxon>
        <taxon>Halobacteria</taxon>
        <taxon>Halobacteriales</taxon>
        <taxon>Natrialbaceae</taxon>
        <taxon>Natronosalvus</taxon>
    </lineage>
</organism>
<dbReference type="GO" id="GO:0032259">
    <property type="term" value="P:methylation"/>
    <property type="evidence" value="ECO:0007669"/>
    <property type="project" value="UniProtKB-KW"/>
</dbReference>
<dbReference type="Pfam" id="PF13649">
    <property type="entry name" value="Methyltransf_25"/>
    <property type="match status" value="1"/>
</dbReference>
<keyword evidence="3" id="KW-1185">Reference proteome</keyword>
<reference evidence="2 3" key="1">
    <citation type="submission" date="2022-09" db="EMBL/GenBank/DDBJ databases">
        <title>Enrichment on poylsaccharides allowed isolation of novel metabolic and taxonomic groups of Haloarchaea.</title>
        <authorList>
            <person name="Sorokin D.Y."/>
            <person name="Elcheninov A.G."/>
            <person name="Khizhniak T.V."/>
            <person name="Kolganova T.V."/>
            <person name="Kublanov I.V."/>
        </authorList>
    </citation>
    <scope>NUCLEOTIDE SEQUENCE [LARGE SCALE GENOMIC DNA]</scope>
    <source>
        <strain evidence="2 3">AArc-curdl1</strain>
    </source>
</reference>
<dbReference type="AlphaFoldDB" id="A0AAP2Z5R7"/>
<accession>A0AAP2Z5R7</accession>
<keyword evidence="2" id="KW-0808">Transferase</keyword>
<dbReference type="InterPro" id="IPR029063">
    <property type="entry name" value="SAM-dependent_MTases_sf"/>
</dbReference>
<proteinExistence type="predicted"/>
<feature type="domain" description="Methyltransferase" evidence="1">
    <location>
        <begin position="48"/>
        <end position="140"/>
    </location>
</feature>
<name>A0AAP2Z5R7_9EURY</name>
<comment type="caution">
    <text evidence="2">The sequence shown here is derived from an EMBL/GenBank/DDBJ whole genome shotgun (WGS) entry which is preliminary data.</text>
</comment>
<evidence type="ECO:0000313" key="3">
    <source>
        <dbReference type="Proteomes" id="UP001321047"/>
    </source>
</evidence>
<keyword evidence="2" id="KW-0489">Methyltransferase</keyword>
<dbReference type="EMBL" id="JAOPJZ010000001">
    <property type="protein sequence ID" value="MCU4750615.1"/>
    <property type="molecule type" value="Genomic_DNA"/>
</dbReference>